<comment type="caution">
    <text evidence="4">The sequence shown here is derived from an EMBL/GenBank/DDBJ whole genome shotgun (WGS) entry which is preliminary data.</text>
</comment>
<evidence type="ECO:0000313" key="5">
    <source>
        <dbReference type="Proteomes" id="UP001050691"/>
    </source>
</evidence>
<dbReference type="InterPro" id="IPR051624">
    <property type="entry name" value="RMD1/Sad1-interacting"/>
</dbReference>
<evidence type="ECO:0000313" key="4">
    <source>
        <dbReference type="EMBL" id="GJJ08174.1"/>
    </source>
</evidence>
<feature type="domain" description="DUF155" evidence="3">
    <location>
        <begin position="93"/>
        <end position="291"/>
    </location>
</feature>
<dbReference type="EMBL" id="BPWL01000003">
    <property type="protein sequence ID" value="GJJ08174.1"/>
    <property type="molecule type" value="Genomic_DNA"/>
</dbReference>
<dbReference type="GO" id="GO:0005739">
    <property type="term" value="C:mitochondrion"/>
    <property type="evidence" value="ECO:0007669"/>
    <property type="project" value="UniProtKB-ARBA"/>
</dbReference>
<protein>
    <recommendedName>
        <fullName evidence="3">DUF155 domain-containing protein</fullName>
    </recommendedName>
</protein>
<organism evidence="4 5">
    <name type="scientific">Clathrus columnatus</name>
    <dbReference type="NCBI Taxonomy" id="1419009"/>
    <lineage>
        <taxon>Eukaryota</taxon>
        <taxon>Fungi</taxon>
        <taxon>Dikarya</taxon>
        <taxon>Basidiomycota</taxon>
        <taxon>Agaricomycotina</taxon>
        <taxon>Agaricomycetes</taxon>
        <taxon>Phallomycetidae</taxon>
        <taxon>Phallales</taxon>
        <taxon>Clathraceae</taxon>
        <taxon>Clathrus</taxon>
    </lineage>
</organism>
<gene>
    <name evidence="4" type="ORF">Clacol_002382</name>
</gene>
<comment type="similarity">
    <text evidence="1">Belongs to the RMD1/sif2 family.</text>
</comment>
<dbReference type="GO" id="GO:0070131">
    <property type="term" value="P:positive regulation of mitochondrial translation"/>
    <property type="evidence" value="ECO:0007669"/>
    <property type="project" value="TreeGrafter"/>
</dbReference>
<dbReference type="Proteomes" id="UP001050691">
    <property type="component" value="Unassembled WGS sequence"/>
</dbReference>
<evidence type="ECO:0000256" key="2">
    <source>
        <dbReference type="SAM" id="MobiDB-lite"/>
    </source>
</evidence>
<evidence type="ECO:0000259" key="3">
    <source>
        <dbReference type="Pfam" id="PF02582"/>
    </source>
</evidence>
<dbReference type="PANTHER" id="PTHR16255:SF1">
    <property type="entry name" value="REQUIRED FOR MEIOTIC NUCLEAR DIVISION PROTEIN 1 HOMOLOG"/>
    <property type="match status" value="1"/>
</dbReference>
<name>A0AAV5A0P0_9AGAM</name>
<sequence>MGSKTTAPIEPSPPKPKPKASTPLRRTASASLPIRANPTPTRGSIQPVFTLTTAERYALSRLGSSSALPLGARIFQEAYWVPKWGSPGKEGEIFIFSNGSFVCWGLGETEAERFKREVIRNTADLEIVPLKEDEAEDLEYVTDPNEQTRLQGDLIILGATAPLSDTSWLDPLIMDIAEPTLPLSSLPARYAFSQALARSTALSALETSLEEFLQSVSLLPHSLTKTGRPSLGRQELIKKLGQLLRFRQHANLNRENFGDTPDFYWTEPVLEEYFHIVSEALEIKARIASFNEKITYAAEVQSTLRELLVESSSHRMELIIIALIAVEVIIAIIREGSELWSMVTGKPAHSRQKDASSIEVVS</sequence>
<evidence type="ECO:0000256" key="1">
    <source>
        <dbReference type="ARBA" id="ARBA00008306"/>
    </source>
</evidence>
<accession>A0AAV5A0P0</accession>
<dbReference type="AlphaFoldDB" id="A0AAV5A0P0"/>
<dbReference type="InterPro" id="IPR003734">
    <property type="entry name" value="DUF155"/>
</dbReference>
<keyword evidence="5" id="KW-1185">Reference proteome</keyword>
<dbReference type="Pfam" id="PF02582">
    <property type="entry name" value="DUF155"/>
    <property type="match status" value="1"/>
</dbReference>
<feature type="region of interest" description="Disordered" evidence="2">
    <location>
        <begin position="1"/>
        <end position="45"/>
    </location>
</feature>
<reference evidence="4" key="1">
    <citation type="submission" date="2021-10" db="EMBL/GenBank/DDBJ databases">
        <title>De novo Genome Assembly of Clathrus columnatus (Basidiomycota, Fungi) Using Illumina and Nanopore Sequence Data.</title>
        <authorList>
            <person name="Ogiso-Tanaka E."/>
            <person name="Itagaki H."/>
            <person name="Hosoya T."/>
            <person name="Hosaka K."/>
        </authorList>
    </citation>
    <scope>NUCLEOTIDE SEQUENCE</scope>
    <source>
        <strain evidence="4">MO-923</strain>
    </source>
</reference>
<dbReference type="PANTHER" id="PTHR16255">
    <property type="entry name" value="REQUIRED FOR MEIOTIC NUCLEAR DIVISION PROTEIN 1 HOMOLOG"/>
    <property type="match status" value="1"/>
</dbReference>
<proteinExistence type="inferred from homology"/>